<dbReference type="EMBL" id="GBRH01202718">
    <property type="protein sequence ID" value="JAD95177.1"/>
    <property type="molecule type" value="Transcribed_RNA"/>
</dbReference>
<protein>
    <submittedName>
        <fullName evidence="1">Uncharacterized protein</fullName>
    </submittedName>
</protein>
<proteinExistence type="predicted"/>
<reference evidence="1" key="1">
    <citation type="submission" date="2014-09" db="EMBL/GenBank/DDBJ databases">
        <authorList>
            <person name="Magalhaes I.L.F."/>
            <person name="Oliveira U."/>
            <person name="Santos F.R."/>
            <person name="Vidigal T.H.D.A."/>
            <person name="Brescovit A.D."/>
            <person name="Santos A.J."/>
        </authorList>
    </citation>
    <scope>NUCLEOTIDE SEQUENCE</scope>
    <source>
        <tissue evidence="1">Shoot tissue taken approximately 20 cm above the soil surface</tissue>
    </source>
</reference>
<sequence length="61" mass="7521">MTFLLVFSNYYILEWAKLIMLKMPYYSYFCIIKFQVYTVLFKDYFTLFSCATFEKFSCRCP</sequence>
<reference evidence="1" key="2">
    <citation type="journal article" date="2015" name="Data Brief">
        <title>Shoot transcriptome of the giant reed, Arundo donax.</title>
        <authorList>
            <person name="Barrero R.A."/>
            <person name="Guerrero F.D."/>
            <person name="Moolhuijzen P."/>
            <person name="Goolsby J.A."/>
            <person name="Tidwell J."/>
            <person name="Bellgard S.E."/>
            <person name="Bellgard M.I."/>
        </authorList>
    </citation>
    <scope>NUCLEOTIDE SEQUENCE</scope>
    <source>
        <tissue evidence="1">Shoot tissue taken approximately 20 cm above the soil surface</tissue>
    </source>
</reference>
<name>A0A0A9EGM4_ARUDO</name>
<organism evidence="1">
    <name type="scientific">Arundo donax</name>
    <name type="common">Giant reed</name>
    <name type="synonym">Donax arundinaceus</name>
    <dbReference type="NCBI Taxonomy" id="35708"/>
    <lineage>
        <taxon>Eukaryota</taxon>
        <taxon>Viridiplantae</taxon>
        <taxon>Streptophyta</taxon>
        <taxon>Embryophyta</taxon>
        <taxon>Tracheophyta</taxon>
        <taxon>Spermatophyta</taxon>
        <taxon>Magnoliopsida</taxon>
        <taxon>Liliopsida</taxon>
        <taxon>Poales</taxon>
        <taxon>Poaceae</taxon>
        <taxon>PACMAD clade</taxon>
        <taxon>Arundinoideae</taxon>
        <taxon>Arundineae</taxon>
        <taxon>Arundo</taxon>
    </lineage>
</organism>
<dbReference type="AlphaFoldDB" id="A0A0A9EGM4"/>
<evidence type="ECO:0000313" key="1">
    <source>
        <dbReference type="EMBL" id="JAD95177.1"/>
    </source>
</evidence>
<accession>A0A0A9EGM4</accession>